<dbReference type="Proteomes" id="UP000561045">
    <property type="component" value="Unassembled WGS sequence"/>
</dbReference>
<reference evidence="1 2" key="1">
    <citation type="submission" date="2020-08" db="EMBL/GenBank/DDBJ databases">
        <title>Genomic Encyclopedia of Type Strains, Phase IV (KMG-IV): sequencing the most valuable type-strain genomes for metagenomic binning, comparative biology and taxonomic classification.</title>
        <authorList>
            <person name="Goeker M."/>
        </authorList>
    </citation>
    <scope>NUCLEOTIDE SEQUENCE [LARGE SCALE GENOMIC DNA]</scope>
    <source>
        <strain evidence="1 2">DSM 106739</strain>
    </source>
</reference>
<keyword evidence="2" id="KW-1185">Reference proteome</keyword>
<gene>
    <name evidence="1" type="ORF">GGR36_003081</name>
</gene>
<organism evidence="1 2">
    <name type="scientific">Niveibacterium umoris</name>
    <dbReference type="NCBI Taxonomy" id="1193620"/>
    <lineage>
        <taxon>Bacteria</taxon>
        <taxon>Pseudomonadati</taxon>
        <taxon>Pseudomonadota</taxon>
        <taxon>Betaproteobacteria</taxon>
        <taxon>Rhodocyclales</taxon>
        <taxon>Rhodocyclaceae</taxon>
        <taxon>Niveibacterium</taxon>
    </lineage>
</organism>
<proteinExistence type="predicted"/>
<dbReference type="EMBL" id="JACIET010000002">
    <property type="protein sequence ID" value="MBB4013735.1"/>
    <property type="molecule type" value="Genomic_DNA"/>
</dbReference>
<accession>A0A840BKE9</accession>
<evidence type="ECO:0000313" key="2">
    <source>
        <dbReference type="Proteomes" id="UP000561045"/>
    </source>
</evidence>
<dbReference type="AlphaFoldDB" id="A0A840BKE9"/>
<name>A0A840BKE9_9RHOO</name>
<comment type="caution">
    <text evidence="1">The sequence shown here is derived from an EMBL/GenBank/DDBJ whole genome shotgun (WGS) entry which is preliminary data.</text>
</comment>
<sequence length="40" mass="4461">MRLLRPPIPHLRCSPYYLYGCASRHGVGALATTPHGLKKE</sequence>
<protein>
    <submittedName>
        <fullName evidence="1">Uncharacterized protein</fullName>
    </submittedName>
</protein>
<evidence type="ECO:0000313" key="1">
    <source>
        <dbReference type="EMBL" id="MBB4013735.1"/>
    </source>
</evidence>